<proteinExistence type="predicted"/>
<reference evidence="1" key="1">
    <citation type="submission" date="2020-07" db="EMBL/GenBank/DDBJ databases">
        <title>Multicomponent nature underlies the extraordinary mechanical properties of spider dragline silk.</title>
        <authorList>
            <person name="Kono N."/>
            <person name="Nakamura H."/>
            <person name="Mori M."/>
            <person name="Yoshida Y."/>
            <person name="Ohtoshi R."/>
            <person name="Malay A.D."/>
            <person name="Moran D.A.P."/>
            <person name="Tomita M."/>
            <person name="Numata K."/>
            <person name="Arakawa K."/>
        </authorList>
    </citation>
    <scope>NUCLEOTIDE SEQUENCE</scope>
</reference>
<comment type="caution">
    <text evidence="1">The sequence shown here is derived from an EMBL/GenBank/DDBJ whole genome shotgun (WGS) entry which is preliminary data.</text>
</comment>
<dbReference type="AlphaFoldDB" id="A0A8X6KDU9"/>
<dbReference type="EMBL" id="BMAO01001049">
    <property type="protein sequence ID" value="GFQ70761.1"/>
    <property type="molecule type" value="Genomic_DNA"/>
</dbReference>
<organism evidence="1 2">
    <name type="scientific">Trichonephila clavata</name>
    <name type="common">Joro spider</name>
    <name type="synonym">Nephila clavata</name>
    <dbReference type="NCBI Taxonomy" id="2740835"/>
    <lineage>
        <taxon>Eukaryota</taxon>
        <taxon>Metazoa</taxon>
        <taxon>Ecdysozoa</taxon>
        <taxon>Arthropoda</taxon>
        <taxon>Chelicerata</taxon>
        <taxon>Arachnida</taxon>
        <taxon>Araneae</taxon>
        <taxon>Araneomorphae</taxon>
        <taxon>Entelegynae</taxon>
        <taxon>Araneoidea</taxon>
        <taxon>Nephilidae</taxon>
        <taxon>Trichonephila</taxon>
    </lineage>
</organism>
<protein>
    <recommendedName>
        <fullName evidence="3">Helitron helicase-like domain-containing protein</fullName>
    </recommendedName>
</protein>
<evidence type="ECO:0008006" key="3">
    <source>
        <dbReference type="Google" id="ProtNLM"/>
    </source>
</evidence>
<sequence length="170" mass="19520">MHERNPAVIHLSIHLENGQRVYFTDENVLQRALNPPGTTLTAFFTLCQEDAFARTLLYSEVPSYCTWNETKKVFEQCRRGQPVDGQPGIFRENTIGRLHTVHPNQNECFYEYLRMLLVNVPGSRSFHELKIVDGVTHATFRNACQALNLLESDQQWDICINDACNTAHPN</sequence>
<evidence type="ECO:0000313" key="2">
    <source>
        <dbReference type="Proteomes" id="UP000887116"/>
    </source>
</evidence>
<dbReference type="Proteomes" id="UP000887116">
    <property type="component" value="Unassembled WGS sequence"/>
</dbReference>
<dbReference type="OrthoDB" id="5873345at2759"/>
<keyword evidence="2" id="KW-1185">Reference proteome</keyword>
<gene>
    <name evidence="1" type="ORF">TNCT_708801</name>
</gene>
<name>A0A8X6KDU9_TRICU</name>
<accession>A0A8X6KDU9</accession>
<evidence type="ECO:0000313" key="1">
    <source>
        <dbReference type="EMBL" id="GFQ70761.1"/>
    </source>
</evidence>